<dbReference type="Gene3D" id="3.30.800.10">
    <property type="entry name" value="Phosphatidylinositol Phosphate Kinase II Beta"/>
    <property type="match status" value="1"/>
</dbReference>
<dbReference type="InterPro" id="IPR027410">
    <property type="entry name" value="TCP-1-like_intermed_sf"/>
</dbReference>
<name>A0AAP0I7J4_9MAGN</name>
<protein>
    <recommendedName>
        <fullName evidence="1">1-phosphatidylinositol-3-phosphate 5-kinase</fullName>
        <ecNumber evidence="1">2.7.1.150</ecNumber>
    </recommendedName>
    <alternativeName>
        <fullName evidence="7">Phosphatidylinositol 3-phosphate 5-kinase type III</fullName>
    </alternativeName>
</protein>
<comment type="subunit">
    <text evidence="6">Component of the PI(3,5)P2 regulatory complex at least composed of ATG18, SAC/FIG4, FAB1 and VAC14.</text>
</comment>
<keyword evidence="3 8" id="KW-0547">Nucleotide-binding</keyword>
<dbReference type="SMART" id="SM00330">
    <property type="entry name" value="PIPKc"/>
    <property type="match status" value="1"/>
</dbReference>
<evidence type="ECO:0000313" key="11">
    <source>
        <dbReference type="EMBL" id="KAK9110159.1"/>
    </source>
</evidence>
<dbReference type="GO" id="GO:0046854">
    <property type="term" value="P:phosphatidylinositol phosphate biosynthetic process"/>
    <property type="evidence" value="ECO:0007669"/>
    <property type="project" value="TreeGrafter"/>
</dbReference>
<reference evidence="11 12" key="1">
    <citation type="submission" date="2024-01" db="EMBL/GenBank/DDBJ databases">
        <title>Genome assemblies of Stephania.</title>
        <authorList>
            <person name="Yang L."/>
        </authorList>
    </citation>
    <scope>NUCLEOTIDE SEQUENCE [LARGE SCALE GENOMIC DNA]</scope>
    <source>
        <strain evidence="11">QJT</strain>
        <tissue evidence="11">Leaf</tissue>
    </source>
</reference>
<dbReference type="SUPFAM" id="SSF54849">
    <property type="entry name" value="GroEL-intermediate domain like"/>
    <property type="match status" value="1"/>
</dbReference>
<dbReference type="CDD" id="cd17300">
    <property type="entry name" value="PIPKc_PIKfyve"/>
    <property type="match status" value="1"/>
</dbReference>
<gene>
    <name evidence="11" type="ORF">Sjap_018219</name>
</gene>
<dbReference type="InterPro" id="IPR027409">
    <property type="entry name" value="GroEL-like_apical_dom_sf"/>
</dbReference>
<evidence type="ECO:0000259" key="10">
    <source>
        <dbReference type="PROSITE" id="PS51455"/>
    </source>
</evidence>
<dbReference type="SUPFAM" id="SSF52029">
    <property type="entry name" value="GroEL apical domain-like"/>
    <property type="match status" value="1"/>
</dbReference>
<evidence type="ECO:0000256" key="4">
    <source>
        <dbReference type="ARBA" id="ARBA00022777"/>
    </source>
</evidence>
<dbReference type="Proteomes" id="UP001417504">
    <property type="component" value="Unassembled WGS sequence"/>
</dbReference>
<dbReference type="FunFam" id="3.30.800.10:FF:000007">
    <property type="entry name" value="Putative 1-phosphatidylinositol-4-phosphate 5-kinase/ zinc ion binding family"/>
    <property type="match status" value="1"/>
</dbReference>
<feature type="region of interest" description="Disordered" evidence="9">
    <location>
        <begin position="91"/>
        <end position="117"/>
    </location>
</feature>
<sequence>MGKICLSCGVDLAKLNNGEEIKKSDSHSALDGRGVSAWSCKACRMRYEEELLRLEVLATTPYMTPAISPSISLTSSDSFVSSCGDFLSDELLPGREDDSEGSADMSKDCNNSSFPNSTKGINGPGLLNVDIIEDINNGPDSKIGVDNTLVSRAGGDPEQAGHYINNGNQLNSSIDGTVPLYDFDIDIDTNHPRIWLPPEPIDLEDDIECSVAYMDDDDECIDGTKWGQSSFLDPFSSQRHGTFRFKEERQRVLTEVMHGEFKNLVSRLLTLVGVPLSGEAGENWVDIVVSLAWEAALLVKPDNVDGKAIDPEGYLKVKCIATGRRDDSQLVKGLAFKKNAALKHMPTEYKNPRLLLLQGMLGQSSSGLSSFDSMEQEKDNVESLVEMIAMCHPNVVLVEKSVSRDVQVALLGKGITLVYDMKLHRLERIARCTGSEIISSVDSLISQKLKQCELFHVDKLIEEHNISEEGGKRTNKTLMFLEGFPRPLGCTVLLKGAHSEELKKVKRVVRCAIVMAYRLILDTSFLVGQMAVFSTAHCSISDEIEKKEAVSSLALLNSSTPCLDVSNEDASMVSMDIPITDDKFQEISSFEGIPKNSNLGWKENLVLSASSHPQIQSYNSEVGQRGQIPPETANGHLLETSHDSALPTIFHEQLLSLLSTSLKKVLGENSSIVSSPPFQSFSAYFDGKELVMDYRNDGILPVSTSSKLPNCPNRESNNMVREVELHNGQDAEFSSALCEVSQENGRFGAEDRNHLLLMDDFSSVFDAQNILFLASRQSISRGAICEQSQIRRIKYYRNFDVTLGWYLCNYLLDQRQLCSACGDPSEFHAFSYVHQSGKLTVRVKPISEADRLPGEEEGKIWMWARCLKCVTLNSKETHTRRVAMSKTASSLSFGKFLELCFSIYSTSNFSSSCGHSLHQNCLLFYGLGPMVAMFRYSPIYVYTANMPPPVLEFVNQAGKGFVEKEAEKVLEKGILLFAEVKSKLQEMASGIVVSSSNTYHNQTVPVKKFSDLEELLSQEKSDFEALIHNISHRNEPSEQGMYELLSLNSLIQDLVLHSYVWDRRLVFLLSCSSGVVTTDTTNGVCEEPVQLLLQKGEVSGRNEAMNDILHDCDKLSEIRTMALNGPINDGESLISHCKEVALEIRSDETFAEEDENSNGEILGPQQQHENSVLDSIPLNNLSNIDVEANGRPTRGGSCIDGSPLYERTVSTTGRFDEDSFTNQLCFNVPSTVSAKVPLHNEDIQYQSLPISEPLQPEKNTQNPEELLRGSDSVIHGSTLSEISSNSCLQGLDLHVPTSGISLASDLANSEGWIWARFSEIAKGNRKDLLSGKTLKFSLINGYNPSFLSSANHLITEQGCECHVPLGHENNVVSSYEGEPTSIIACALALFQNELSSSKYSVGDTRKEDREDNSSLGLNESITSDCSFTSPSWSSNDSLGSDWGRSKGSVSTEESYASSFYELNLGDFLHFSRHLHPEIHVGNEKVNGKAKYSVVCVYAHLFQALRQRCCSHELDYIASLSRCKDWDAKGGKSGSFFVKTLDDRFIVKQIKKIELESFIKFGPDYFKYINQSLTSGSQTCLAKILGIYQVTIRQNRSGKDIKYDLMVMENILFGRSITRLYDLKGAQHARYTPKTDVKGKVLLDQNFVEDMNTSPFYVCGRTKHLLQRAAWNDTAFLTSINVMDYSLLVGLDMQKQELVCGIIDYLRQYTWDKHLETWVKASLVVPKNVSPTVVSPKEYKKRFRKFMSVYFLSIPDYWCQEKSSNQNNFSGDSPPLGKVEQEDA</sequence>
<dbReference type="InterPro" id="IPR002423">
    <property type="entry name" value="Cpn60/GroEL/TCP-1"/>
</dbReference>
<dbReference type="GO" id="GO:0005524">
    <property type="term" value="F:ATP binding"/>
    <property type="evidence" value="ECO:0007669"/>
    <property type="project" value="UniProtKB-UniRule"/>
</dbReference>
<evidence type="ECO:0000313" key="12">
    <source>
        <dbReference type="Proteomes" id="UP001417504"/>
    </source>
</evidence>
<evidence type="ECO:0000256" key="9">
    <source>
        <dbReference type="SAM" id="MobiDB-lite"/>
    </source>
</evidence>
<evidence type="ECO:0000256" key="2">
    <source>
        <dbReference type="ARBA" id="ARBA00022679"/>
    </source>
</evidence>
<dbReference type="PROSITE" id="PS51455">
    <property type="entry name" value="PIPK"/>
    <property type="match status" value="1"/>
</dbReference>
<dbReference type="EC" id="2.7.1.150" evidence="1"/>
<dbReference type="InterPro" id="IPR044769">
    <property type="entry name" value="PIKfyve_PIPKc"/>
</dbReference>
<keyword evidence="2 8" id="KW-0808">Transferase</keyword>
<dbReference type="InterPro" id="IPR027484">
    <property type="entry name" value="PInositol-4-P-5-kinase_N"/>
</dbReference>
<evidence type="ECO:0000256" key="6">
    <source>
        <dbReference type="ARBA" id="ARBA00023464"/>
    </source>
</evidence>
<dbReference type="GO" id="GO:0010008">
    <property type="term" value="C:endosome membrane"/>
    <property type="evidence" value="ECO:0007669"/>
    <property type="project" value="TreeGrafter"/>
</dbReference>
<comment type="caution">
    <text evidence="11">The sequence shown here is derived from an EMBL/GenBank/DDBJ whole genome shotgun (WGS) entry which is preliminary data.</text>
</comment>
<dbReference type="InterPro" id="IPR002498">
    <property type="entry name" value="PInositol-4-P-4/5-kinase_core"/>
</dbReference>
<dbReference type="Pfam" id="PF00118">
    <property type="entry name" value="Cpn60_TCP1"/>
    <property type="match status" value="1"/>
</dbReference>
<dbReference type="InterPro" id="IPR027483">
    <property type="entry name" value="PInositol-4-P-4/5-kinase_C_sf"/>
</dbReference>
<accession>A0AAP0I7J4</accession>
<dbReference type="PANTHER" id="PTHR45748:SF4">
    <property type="entry name" value="1-PHOSPHATIDYLINOSITOL-3-PHOSPHATE 5-KINASE FAB1D-RELATED"/>
    <property type="match status" value="1"/>
</dbReference>
<dbReference type="Gene3D" id="3.50.7.10">
    <property type="entry name" value="GroEL"/>
    <property type="match status" value="1"/>
</dbReference>
<proteinExistence type="predicted"/>
<keyword evidence="5 8" id="KW-0067">ATP-binding</keyword>
<keyword evidence="12" id="KW-1185">Reference proteome</keyword>
<dbReference type="Gene3D" id="3.30.810.10">
    <property type="entry name" value="2-Layer Sandwich"/>
    <property type="match status" value="1"/>
</dbReference>
<dbReference type="EMBL" id="JBBNAE010000007">
    <property type="protein sequence ID" value="KAK9110159.1"/>
    <property type="molecule type" value="Genomic_DNA"/>
</dbReference>
<evidence type="ECO:0000256" key="3">
    <source>
        <dbReference type="ARBA" id="ARBA00022741"/>
    </source>
</evidence>
<evidence type="ECO:0000256" key="1">
    <source>
        <dbReference type="ARBA" id="ARBA00012009"/>
    </source>
</evidence>
<feature type="compositionally biased region" description="Polar residues" evidence="9">
    <location>
        <begin position="108"/>
        <end position="117"/>
    </location>
</feature>
<dbReference type="SUPFAM" id="SSF56104">
    <property type="entry name" value="SAICAR synthase-like"/>
    <property type="match status" value="1"/>
</dbReference>
<dbReference type="PANTHER" id="PTHR45748">
    <property type="entry name" value="1-PHOSPHATIDYLINOSITOL 3-PHOSPHATE 5-KINASE-RELATED"/>
    <property type="match status" value="1"/>
</dbReference>
<evidence type="ECO:0000256" key="5">
    <source>
        <dbReference type="ARBA" id="ARBA00022840"/>
    </source>
</evidence>
<dbReference type="Pfam" id="PF01504">
    <property type="entry name" value="PIP5K"/>
    <property type="match status" value="1"/>
</dbReference>
<dbReference type="GO" id="GO:0000285">
    <property type="term" value="F:1-phosphatidylinositol-3-phosphate 5-kinase activity"/>
    <property type="evidence" value="ECO:0007669"/>
    <property type="project" value="UniProtKB-EC"/>
</dbReference>
<dbReference type="FunFam" id="3.30.810.10:FF:000001">
    <property type="entry name" value="1-phosphatidylinositol 3-phosphate 5-kinase FAB1"/>
    <property type="match status" value="1"/>
</dbReference>
<evidence type="ECO:0000256" key="7">
    <source>
        <dbReference type="ARBA" id="ARBA00077223"/>
    </source>
</evidence>
<keyword evidence="4 8" id="KW-0418">Kinase</keyword>
<feature type="region of interest" description="Disordered" evidence="9">
    <location>
        <begin position="1764"/>
        <end position="1783"/>
    </location>
</feature>
<dbReference type="FunFam" id="3.50.7.10:FF:000007">
    <property type="entry name" value="1-phosphatidylinositol 3-phosphate 5-kinase isoform X1"/>
    <property type="match status" value="1"/>
</dbReference>
<feature type="domain" description="PIPK" evidence="10">
    <location>
        <begin position="1430"/>
        <end position="1750"/>
    </location>
</feature>
<evidence type="ECO:0000256" key="8">
    <source>
        <dbReference type="PROSITE-ProRule" id="PRU00781"/>
    </source>
</evidence>
<organism evidence="11 12">
    <name type="scientific">Stephania japonica</name>
    <dbReference type="NCBI Taxonomy" id="461633"/>
    <lineage>
        <taxon>Eukaryota</taxon>
        <taxon>Viridiplantae</taxon>
        <taxon>Streptophyta</taxon>
        <taxon>Embryophyta</taxon>
        <taxon>Tracheophyta</taxon>
        <taxon>Spermatophyta</taxon>
        <taxon>Magnoliopsida</taxon>
        <taxon>Ranunculales</taxon>
        <taxon>Menispermaceae</taxon>
        <taxon>Menispermoideae</taxon>
        <taxon>Cissampelideae</taxon>
        <taxon>Stephania</taxon>
    </lineage>
</organism>